<dbReference type="PANTHER" id="PTHR11777">
    <property type="entry name" value="ALANYL-TRNA SYNTHETASE"/>
    <property type="match status" value="1"/>
</dbReference>
<feature type="binding site" evidence="12">
    <location>
        <position position="663"/>
    </location>
    <ligand>
        <name>Zn(2+)</name>
        <dbReference type="ChEBI" id="CHEBI:29105"/>
    </ligand>
</feature>
<dbReference type="Gene3D" id="3.10.310.40">
    <property type="match status" value="1"/>
</dbReference>
<sequence length="982" mass="105200">MSHASAQKGAAAGWLVSAWARRGPEPASAGARAAREVGAAQFRVQRGRGFFNGAGISSENAATGAKHRLPFAANAAPSESAIGSPLTVSEQPPPKLSGAEIRERFLNFYERKAHQRMPSSSLVPDDPTVLLTIAGMLQFKPVFLGRAPKRYSRVTTTQKCVRTNDIENVGVTSRHHTFFEMLGNFSFGDYFKKEAIAMAWELSTKELRIPKSRIWVSVYTSDDDALAIWRDDIGVPEERIQRRGEDDNFWASGPTGPCGPCSELYYDNCPEKGTAGADLGDDDRFVEFYNLVFMELDRDAEGKLTPLSAKNIDTGMGLERVAQILQDTPSNYETDLIFPIIQKAAKLANVEYSSADEMTKRALRVMGDHTRAVVYLISDGVRPSNIGRGYVVRRLIRRIVMKGRLQGIKGAFTPALADVAISLSDGCDPAVRKSAQRITTVIAEEEEQFSRTLAAGQKKLHDIVEAYRQPGSSSEVIMSGEDAFVLFDTYGFPLELTQEIAAAEGMQVDVAEFTAQMEIQKQRSKQARGQVDMGAQSTIDSLMGTMGSTEFLGYSQLEGEGKVIALVVEGESRESAGEGAEVELVLDRTPFYAESGGQIGDHGFLRAVGTSGVGIFRVSDVRQGGGGELHVHTGAVESGSIAVGQTVSASVDSLKRQRVKCHHTATHLLQAALKKVLGEDTSQQGSLVDFERLRFDFNAQGAMTESNLDEVERLVNLWIQEAHNLETMTMPLTEAKAAGATAMFGEKYADVVRVVDVPGVSMELCGGTHVKNTSEIGGFKIVSESAIQSGIRRIEAVAGPAVIDYLNNVDKVVRTLKGSLKVEVDKIPERVTALQQDLMGSRKEVEALQKELALVKVEALAGQSITLDGGASLLVADLDGVDGKSMQEAAQKLLDGMGDPAAVLLGSAGAGRVSLVAGFSPAVVSGGLQAGKFVGGIAKICGGGGGGRPNLAQAGGRQPEKLEEALKAGRSQLTEALNLLPS</sequence>
<dbReference type="Gene3D" id="2.40.30.130">
    <property type="match status" value="1"/>
</dbReference>
<keyword evidence="4 12" id="KW-0479">Metal-binding</keyword>
<gene>
    <name evidence="15" type="ORF">OSTQU699_LOCUS2946</name>
</gene>
<dbReference type="InterPro" id="IPR050058">
    <property type="entry name" value="Ala-tRNA_ligase"/>
</dbReference>
<dbReference type="GO" id="GO:0000049">
    <property type="term" value="F:tRNA binding"/>
    <property type="evidence" value="ECO:0007669"/>
    <property type="project" value="UniProtKB-KW"/>
</dbReference>
<dbReference type="PANTHER" id="PTHR11777:SF9">
    <property type="entry name" value="ALANINE--TRNA LIGASE, CYTOPLASMIC"/>
    <property type="match status" value="1"/>
</dbReference>
<feature type="coiled-coil region" evidence="13">
    <location>
        <begin position="831"/>
        <end position="858"/>
    </location>
</feature>
<dbReference type="GO" id="GO:0005739">
    <property type="term" value="C:mitochondrion"/>
    <property type="evidence" value="ECO:0007669"/>
    <property type="project" value="UniProtKB-SubCell"/>
</dbReference>
<keyword evidence="12" id="KW-0496">Mitochondrion</keyword>
<dbReference type="Proteomes" id="UP000708148">
    <property type="component" value="Unassembled WGS sequence"/>
</dbReference>
<dbReference type="InterPro" id="IPR003156">
    <property type="entry name" value="DHHA1_dom"/>
</dbReference>
<accession>A0A8S1IUU7</accession>
<dbReference type="InterPro" id="IPR009000">
    <property type="entry name" value="Transl_B-barrel_sf"/>
</dbReference>
<dbReference type="EC" id="6.1.1.7" evidence="12"/>
<comment type="catalytic activity">
    <reaction evidence="12">
        <text>tRNA(Ala) + L-alanine + ATP = L-alanyl-tRNA(Ala) + AMP + diphosphate</text>
        <dbReference type="Rhea" id="RHEA:12540"/>
        <dbReference type="Rhea" id="RHEA-COMP:9657"/>
        <dbReference type="Rhea" id="RHEA-COMP:9923"/>
        <dbReference type="ChEBI" id="CHEBI:30616"/>
        <dbReference type="ChEBI" id="CHEBI:33019"/>
        <dbReference type="ChEBI" id="CHEBI:57972"/>
        <dbReference type="ChEBI" id="CHEBI:78442"/>
        <dbReference type="ChEBI" id="CHEBI:78497"/>
        <dbReference type="ChEBI" id="CHEBI:456215"/>
        <dbReference type="EC" id="6.1.1.7"/>
    </reaction>
</comment>
<dbReference type="Pfam" id="PF07973">
    <property type="entry name" value="tRNA_SAD"/>
    <property type="match status" value="1"/>
</dbReference>
<dbReference type="FunFam" id="3.30.930.10:FF:000004">
    <property type="entry name" value="Alanine--tRNA ligase"/>
    <property type="match status" value="1"/>
</dbReference>
<dbReference type="GO" id="GO:0005829">
    <property type="term" value="C:cytosol"/>
    <property type="evidence" value="ECO:0007669"/>
    <property type="project" value="TreeGrafter"/>
</dbReference>
<evidence type="ECO:0000313" key="16">
    <source>
        <dbReference type="Proteomes" id="UP000708148"/>
    </source>
</evidence>
<dbReference type="GO" id="GO:0008270">
    <property type="term" value="F:zinc ion binding"/>
    <property type="evidence" value="ECO:0007669"/>
    <property type="project" value="UniProtKB-UniRule"/>
</dbReference>
<dbReference type="AlphaFoldDB" id="A0A8S1IUU7"/>
<comment type="subcellular location">
    <subcellularLocation>
        <location evidence="12">Mitochondrion</location>
    </subcellularLocation>
    <subcellularLocation>
        <location evidence="12">Cytoplasm</location>
    </subcellularLocation>
</comment>
<evidence type="ECO:0000256" key="2">
    <source>
        <dbReference type="ARBA" id="ARBA00022555"/>
    </source>
</evidence>
<dbReference type="InterPro" id="IPR018163">
    <property type="entry name" value="Thr/Ala-tRNA-synth_IIc_edit"/>
</dbReference>
<dbReference type="NCBIfam" id="TIGR00344">
    <property type="entry name" value="alaS"/>
    <property type="match status" value="1"/>
</dbReference>
<dbReference type="PROSITE" id="PS50860">
    <property type="entry name" value="AA_TRNA_LIGASE_II_ALA"/>
    <property type="match status" value="1"/>
</dbReference>
<comment type="subunit">
    <text evidence="12">Monomer.</text>
</comment>
<evidence type="ECO:0000313" key="15">
    <source>
        <dbReference type="EMBL" id="CAD7697585.1"/>
    </source>
</evidence>
<evidence type="ECO:0000256" key="9">
    <source>
        <dbReference type="ARBA" id="ARBA00022917"/>
    </source>
</evidence>
<dbReference type="Gene3D" id="3.30.980.10">
    <property type="entry name" value="Threonyl-trna Synthetase, Chain A, domain 2"/>
    <property type="match status" value="1"/>
</dbReference>
<keyword evidence="3 12" id="KW-0436">Ligase</keyword>
<dbReference type="GO" id="GO:0070143">
    <property type="term" value="P:mitochondrial alanyl-tRNA aminoacylation"/>
    <property type="evidence" value="ECO:0007669"/>
    <property type="project" value="UniProtKB-UniRule"/>
</dbReference>
<comment type="similarity">
    <text evidence="1">Belongs to the class-II aminoacyl-tRNA synthetase family. Alax-L subfamily.</text>
</comment>
<dbReference type="OrthoDB" id="2423964at2759"/>
<keyword evidence="12" id="KW-0963">Cytoplasm</keyword>
<dbReference type="GO" id="GO:0002161">
    <property type="term" value="F:aminoacyl-tRNA deacylase activity"/>
    <property type="evidence" value="ECO:0007669"/>
    <property type="project" value="TreeGrafter"/>
</dbReference>
<keyword evidence="8 12" id="KW-0694">RNA-binding</keyword>
<dbReference type="InterPro" id="IPR018164">
    <property type="entry name" value="Ala-tRNA-synth_IIc_N"/>
</dbReference>
<dbReference type="InterPro" id="IPR018162">
    <property type="entry name" value="Ala-tRNA-ligase_IIc_anticod-bd"/>
</dbReference>
<keyword evidence="16" id="KW-1185">Reference proteome</keyword>
<evidence type="ECO:0000256" key="3">
    <source>
        <dbReference type="ARBA" id="ARBA00022598"/>
    </source>
</evidence>
<evidence type="ECO:0000256" key="8">
    <source>
        <dbReference type="ARBA" id="ARBA00022884"/>
    </source>
</evidence>
<protein>
    <recommendedName>
        <fullName evidence="12">Alanine--tRNA ligase</fullName>
        <ecNumber evidence="12">6.1.1.7</ecNumber>
    </recommendedName>
    <alternativeName>
        <fullName evidence="12">Alanyl-tRNA synthetase</fullName>
        <shortName evidence="12">AlaRS</shortName>
    </alternativeName>
</protein>
<keyword evidence="7 12" id="KW-0067">ATP-binding</keyword>
<evidence type="ECO:0000256" key="1">
    <source>
        <dbReference type="ARBA" id="ARBA00008429"/>
    </source>
</evidence>
<evidence type="ECO:0000256" key="10">
    <source>
        <dbReference type="ARBA" id="ARBA00022946"/>
    </source>
</evidence>
<evidence type="ECO:0000256" key="6">
    <source>
        <dbReference type="ARBA" id="ARBA00022833"/>
    </source>
</evidence>
<dbReference type="InterPro" id="IPR002318">
    <property type="entry name" value="Ala-tRNA-lgiase_IIc"/>
</dbReference>
<dbReference type="SUPFAM" id="SSF101353">
    <property type="entry name" value="Putative anticodon-binding domain of alanyl-tRNA synthetase (AlaRS)"/>
    <property type="match status" value="1"/>
</dbReference>
<evidence type="ECO:0000256" key="12">
    <source>
        <dbReference type="HAMAP-Rule" id="MF_03133"/>
    </source>
</evidence>
<dbReference type="GO" id="GO:0005524">
    <property type="term" value="F:ATP binding"/>
    <property type="evidence" value="ECO:0007669"/>
    <property type="project" value="UniProtKB-UniRule"/>
</dbReference>
<dbReference type="Pfam" id="PF02272">
    <property type="entry name" value="DHHA1"/>
    <property type="match status" value="1"/>
</dbReference>
<dbReference type="GO" id="GO:0004813">
    <property type="term" value="F:alanine-tRNA ligase activity"/>
    <property type="evidence" value="ECO:0007669"/>
    <property type="project" value="UniProtKB-UniRule"/>
</dbReference>
<keyword evidence="9 12" id="KW-0648">Protein biosynthesis</keyword>
<comment type="caution">
    <text evidence="15">The sequence shown here is derived from an EMBL/GenBank/DDBJ whole genome shotgun (WGS) entry which is preliminary data.</text>
</comment>
<feature type="binding site" evidence="12">
    <location>
        <position position="769"/>
    </location>
    <ligand>
        <name>Zn(2+)</name>
        <dbReference type="ChEBI" id="CHEBI:29105"/>
    </ligand>
</feature>
<dbReference type="Gene3D" id="6.10.250.550">
    <property type="match status" value="1"/>
</dbReference>
<dbReference type="HAMAP" id="MF_00036_B">
    <property type="entry name" value="Ala_tRNA_synth_B"/>
    <property type="match status" value="1"/>
</dbReference>
<evidence type="ECO:0000256" key="4">
    <source>
        <dbReference type="ARBA" id="ARBA00022723"/>
    </source>
</evidence>
<evidence type="ECO:0000256" key="5">
    <source>
        <dbReference type="ARBA" id="ARBA00022741"/>
    </source>
</evidence>
<keyword evidence="2 12" id="KW-0820">tRNA-binding</keyword>
<feature type="domain" description="Alanyl-transfer RNA synthetases family profile" evidence="14">
    <location>
        <begin position="96"/>
        <end position="808"/>
    </location>
</feature>
<dbReference type="InterPro" id="IPR012947">
    <property type="entry name" value="tRNA_SAD"/>
</dbReference>
<evidence type="ECO:0000256" key="7">
    <source>
        <dbReference type="ARBA" id="ARBA00022840"/>
    </source>
</evidence>
<dbReference type="Gene3D" id="3.30.54.20">
    <property type="match status" value="1"/>
</dbReference>
<keyword evidence="6 12" id="KW-0862">Zinc</keyword>
<feature type="binding site" evidence="12">
    <location>
        <position position="765"/>
    </location>
    <ligand>
        <name>Zn(2+)</name>
        <dbReference type="ChEBI" id="CHEBI:29105"/>
    </ligand>
</feature>
<keyword evidence="10" id="KW-0809">Transit peptide</keyword>
<dbReference type="FunFam" id="3.30.54.20:FF:000001">
    <property type="entry name" value="Alanine--tRNA ligase"/>
    <property type="match status" value="1"/>
</dbReference>
<proteinExistence type="inferred from homology"/>
<dbReference type="InterPro" id="IPR045864">
    <property type="entry name" value="aa-tRNA-synth_II/BPL/LPL"/>
</dbReference>
<evidence type="ECO:0000259" key="14">
    <source>
        <dbReference type="PROSITE" id="PS50860"/>
    </source>
</evidence>
<comment type="domain">
    <text evidence="12">Consists of three domains; the N-terminal catalytic domain, the editing domain and the C-terminal C-Ala domain. The editing domain removes incorrectly charged amino acids, while the C-Ala domain, along with tRNA(Ala), serves as a bridge to cooperatively bring together the editing and aminoacylation centers thus stimulating deacylation of misacylated tRNAs.</text>
</comment>
<evidence type="ECO:0000256" key="11">
    <source>
        <dbReference type="ARBA" id="ARBA00023146"/>
    </source>
</evidence>
<dbReference type="Gene3D" id="3.30.930.10">
    <property type="entry name" value="Bira Bifunctional Protein, Domain 2"/>
    <property type="match status" value="1"/>
</dbReference>
<dbReference type="EMBL" id="CAJHUC010000678">
    <property type="protein sequence ID" value="CAD7697585.1"/>
    <property type="molecule type" value="Genomic_DNA"/>
</dbReference>
<dbReference type="FunFam" id="3.30.980.10:FF:000004">
    <property type="entry name" value="Alanine--tRNA ligase, cytoplasmic"/>
    <property type="match status" value="1"/>
</dbReference>
<reference evidence="15" key="1">
    <citation type="submission" date="2020-12" db="EMBL/GenBank/DDBJ databases">
        <authorList>
            <person name="Iha C."/>
        </authorList>
    </citation>
    <scope>NUCLEOTIDE SEQUENCE</scope>
</reference>
<keyword evidence="11 12" id="KW-0030">Aminoacyl-tRNA synthetase</keyword>
<keyword evidence="13" id="KW-0175">Coiled coil</keyword>
<evidence type="ECO:0000256" key="13">
    <source>
        <dbReference type="SAM" id="Coils"/>
    </source>
</evidence>
<dbReference type="InterPro" id="IPR018165">
    <property type="entry name" value="Ala-tRNA-synth_IIc_core"/>
</dbReference>
<dbReference type="PRINTS" id="PR00980">
    <property type="entry name" value="TRNASYNTHALA"/>
</dbReference>
<organism evidence="15 16">
    <name type="scientific">Ostreobium quekettii</name>
    <dbReference type="NCBI Taxonomy" id="121088"/>
    <lineage>
        <taxon>Eukaryota</taxon>
        <taxon>Viridiplantae</taxon>
        <taxon>Chlorophyta</taxon>
        <taxon>core chlorophytes</taxon>
        <taxon>Ulvophyceae</taxon>
        <taxon>TCBD clade</taxon>
        <taxon>Bryopsidales</taxon>
        <taxon>Ostreobineae</taxon>
        <taxon>Ostreobiaceae</taxon>
        <taxon>Ostreobium</taxon>
    </lineage>
</organism>
<dbReference type="SUPFAM" id="SSF50447">
    <property type="entry name" value="Translation proteins"/>
    <property type="match status" value="1"/>
</dbReference>
<feature type="binding site" evidence="12">
    <location>
        <position position="667"/>
    </location>
    <ligand>
        <name>Zn(2+)</name>
        <dbReference type="ChEBI" id="CHEBI:29105"/>
    </ligand>
</feature>
<name>A0A8S1IUU7_9CHLO</name>
<dbReference type="InterPro" id="IPR023033">
    <property type="entry name" value="Ala_tRNA_ligase_euk/bac"/>
</dbReference>
<dbReference type="SUPFAM" id="SSF55681">
    <property type="entry name" value="Class II aaRS and biotin synthetases"/>
    <property type="match status" value="1"/>
</dbReference>
<comment type="cofactor">
    <cofactor evidence="12">
        <name>Zn(2+)</name>
        <dbReference type="ChEBI" id="CHEBI:29105"/>
    </cofactor>
    <text evidence="12">Binds 1 zinc ion per subunit.</text>
</comment>
<dbReference type="Pfam" id="PF01411">
    <property type="entry name" value="tRNA-synt_2c"/>
    <property type="match status" value="1"/>
</dbReference>
<dbReference type="FunFam" id="3.10.310.40:FF:000001">
    <property type="entry name" value="Alanine--tRNA ligase"/>
    <property type="match status" value="1"/>
</dbReference>
<dbReference type="SUPFAM" id="SSF55186">
    <property type="entry name" value="ThrRS/AlaRS common domain"/>
    <property type="match status" value="1"/>
</dbReference>
<keyword evidence="5 12" id="KW-0547">Nucleotide-binding</keyword>
<comment type="function">
    <text evidence="12">Catalyzes the attachment of alanine to tRNA(Ala) in a two-step reaction: alanine is first activated by ATP to form Ala-AMP and then transferred to the acceptor end of tRNA(Ala). Also edits incorrectly charged tRNA(Ala) via its editing domain.</text>
</comment>
<dbReference type="CDD" id="cd00673">
    <property type="entry name" value="AlaRS_core"/>
    <property type="match status" value="1"/>
</dbReference>
<dbReference type="SMART" id="SM00863">
    <property type="entry name" value="tRNA_SAD"/>
    <property type="match status" value="1"/>
</dbReference>